<protein>
    <submittedName>
        <fullName evidence="3">Sirohydrochlorin chelatase</fullName>
    </submittedName>
</protein>
<dbReference type="RefSeq" id="WP_345396367.1">
    <property type="nucleotide sequence ID" value="NZ_BAABLA010000025.1"/>
</dbReference>
<comment type="caution">
    <text evidence="3">The sequence shown here is derived from an EMBL/GenBank/DDBJ whole genome shotgun (WGS) entry which is preliminary data.</text>
</comment>
<evidence type="ECO:0000256" key="2">
    <source>
        <dbReference type="ARBA" id="ARBA00023239"/>
    </source>
</evidence>
<evidence type="ECO:0000313" key="3">
    <source>
        <dbReference type="EMBL" id="MFC6867853.1"/>
    </source>
</evidence>
<evidence type="ECO:0000256" key="1">
    <source>
        <dbReference type="ARBA" id="ARBA00022723"/>
    </source>
</evidence>
<proteinExistence type="predicted"/>
<name>A0ABW2BYB4_9PSEU</name>
<dbReference type="Gene3D" id="3.40.50.1400">
    <property type="match status" value="2"/>
</dbReference>
<dbReference type="SUPFAM" id="SSF53800">
    <property type="entry name" value="Chelatase"/>
    <property type="match status" value="1"/>
</dbReference>
<dbReference type="CDD" id="cd03416">
    <property type="entry name" value="CbiX_SirB_N"/>
    <property type="match status" value="1"/>
</dbReference>
<sequence>MRAFRGLSARHGASRGVAPQVNAGPAVPWRVVPGATRGSGDAPLVVVAHGSRDPRSAATIRRLADVVCRLAPGLDIRVGFLDLSEPLLSDVLDDVAAEGHRDVVAVPLLLGNAFHSKVDLPALVADAEQRSPGLRVRVSDVLGPDPLLLDAVQGRLAETGTAPDPALGVVLAGVGSADAAANDVVADVAARLHRRGDYAAVTHAFATCGPDVESAIAALRARGAERIAIAPWFLAPGLLLDRIERRTRDVAPDAVFAAPLGAAEAVATVVLTRYAAATHPAAHAA</sequence>
<dbReference type="PANTHER" id="PTHR33542:SF5">
    <property type="entry name" value="FERROCHELATASE CHE1"/>
    <property type="match status" value="1"/>
</dbReference>
<accession>A0ABW2BYB4</accession>
<evidence type="ECO:0000313" key="4">
    <source>
        <dbReference type="Proteomes" id="UP001596337"/>
    </source>
</evidence>
<dbReference type="EMBL" id="JBHSXX010000001">
    <property type="protein sequence ID" value="MFC6867853.1"/>
    <property type="molecule type" value="Genomic_DNA"/>
</dbReference>
<dbReference type="InterPro" id="IPR002762">
    <property type="entry name" value="CbiX-like"/>
</dbReference>
<keyword evidence="2" id="KW-0456">Lyase</keyword>
<dbReference type="PANTHER" id="PTHR33542">
    <property type="entry name" value="SIROHYDROCHLORIN FERROCHELATASE, CHLOROPLASTIC"/>
    <property type="match status" value="1"/>
</dbReference>
<reference evidence="4" key="1">
    <citation type="journal article" date="2019" name="Int. J. Syst. Evol. Microbiol.">
        <title>The Global Catalogue of Microorganisms (GCM) 10K type strain sequencing project: providing services to taxonomists for standard genome sequencing and annotation.</title>
        <authorList>
            <consortium name="The Broad Institute Genomics Platform"/>
            <consortium name="The Broad Institute Genome Sequencing Center for Infectious Disease"/>
            <person name="Wu L."/>
            <person name="Ma J."/>
        </authorList>
    </citation>
    <scope>NUCLEOTIDE SEQUENCE [LARGE SCALE GENOMIC DNA]</scope>
    <source>
        <strain evidence="4">KCTC 32255</strain>
    </source>
</reference>
<dbReference type="Proteomes" id="UP001596337">
    <property type="component" value="Unassembled WGS sequence"/>
</dbReference>
<dbReference type="InterPro" id="IPR050963">
    <property type="entry name" value="Sirohydro_Cobaltochel/CbiX"/>
</dbReference>
<organism evidence="3 4">
    <name type="scientific">Haloechinothrix salitolerans</name>
    <dbReference type="NCBI Taxonomy" id="926830"/>
    <lineage>
        <taxon>Bacteria</taxon>
        <taxon>Bacillati</taxon>
        <taxon>Actinomycetota</taxon>
        <taxon>Actinomycetes</taxon>
        <taxon>Pseudonocardiales</taxon>
        <taxon>Pseudonocardiaceae</taxon>
        <taxon>Haloechinothrix</taxon>
    </lineage>
</organism>
<dbReference type="Pfam" id="PF01903">
    <property type="entry name" value="CbiX"/>
    <property type="match status" value="2"/>
</dbReference>
<keyword evidence="4" id="KW-1185">Reference proteome</keyword>
<keyword evidence="1" id="KW-0479">Metal-binding</keyword>
<gene>
    <name evidence="3" type="ORF">ACFQGD_11910</name>
</gene>